<protein>
    <submittedName>
        <fullName evidence="5">Rna-binding kh domain-containing protein pepper</fullName>
    </submittedName>
</protein>
<dbReference type="SMART" id="SM00322">
    <property type="entry name" value="KH"/>
    <property type="match status" value="1"/>
</dbReference>
<dbReference type="SUPFAM" id="SSF54791">
    <property type="entry name" value="Eukaryotic type KH-domain (KH-domain type I)"/>
    <property type="match status" value="1"/>
</dbReference>
<dbReference type="InterPro" id="IPR004088">
    <property type="entry name" value="KH_dom_type_1"/>
</dbReference>
<dbReference type="AlphaFoldDB" id="A0AAW0M3H5"/>
<comment type="caution">
    <text evidence="5">The sequence shown here is derived from an EMBL/GenBank/DDBJ whole genome shotgun (WGS) entry which is preliminary data.</text>
</comment>
<gene>
    <name evidence="5" type="primary">PEP_2</name>
    <name evidence="5" type="ORF">CFP56_012320</name>
</gene>
<feature type="region of interest" description="Disordered" evidence="3">
    <location>
        <begin position="55"/>
        <end position="76"/>
    </location>
</feature>
<dbReference type="Pfam" id="PF00013">
    <property type="entry name" value="KH_1"/>
    <property type="match status" value="1"/>
</dbReference>
<evidence type="ECO:0000256" key="2">
    <source>
        <dbReference type="PROSITE-ProRule" id="PRU00117"/>
    </source>
</evidence>
<name>A0AAW0M3H5_QUESU</name>
<keyword evidence="1" id="KW-0677">Repeat</keyword>
<dbReference type="PANTHER" id="PTHR10288">
    <property type="entry name" value="KH DOMAIN CONTAINING RNA BINDING PROTEIN"/>
    <property type="match status" value="1"/>
</dbReference>
<organism evidence="5">
    <name type="scientific">Quercus suber</name>
    <name type="common">Cork oak</name>
    <dbReference type="NCBI Taxonomy" id="58331"/>
    <lineage>
        <taxon>Eukaryota</taxon>
        <taxon>Viridiplantae</taxon>
        <taxon>Streptophyta</taxon>
        <taxon>Embryophyta</taxon>
        <taxon>Tracheophyta</taxon>
        <taxon>Spermatophyta</taxon>
        <taxon>Magnoliopsida</taxon>
        <taxon>eudicotyledons</taxon>
        <taxon>Gunneridae</taxon>
        <taxon>Pentapetalae</taxon>
        <taxon>rosids</taxon>
        <taxon>fabids</taxon>
        <taxon>Fagales</taxon>
        <taxon>Fagaceae</taxon>
        <taxon>Quercus</taxon>
    </lineage>
</organism>
<evidence type="ECO:0000259" key="4">
    <source>
        <dbReference type="SMART" id="SM00322"/>
    </source>
</evidence>
<evidence type="ECO:0000256" key="1">
    <source>
        <dbReference type="ARBA" id="ARBA00022737"/>
    </source>
</evidence>
<sequence>MAQPGQFPINPMNPMMYHPTVPVSVPVPVPAPLPLPMPMPRPVPTAAFPEFEYGQPSAAAGKRRREDELVSAEDESAAKRRVKLAQDVLFRIVVPSRQIGKVIGKEGCRIQKIREDTKATIKIADAIARHEERVIIISSKDSDNKLTDAENALQQIATLILKVMYFIVNELLSRSYHVSTIYYNYVVGS</sequence>
<evidence type="ECO:0000256" key="3">
    <source>
        <dbReference type="SAM" id="MobiDB-lite"/>
    </source>
</evidence>
<dbReference type="GO" id="GO:0003723">
    <property type="term" value="F:RNA binding"/>
    <property type="evidence" value="ECO:0007669"/>
    <property type="project" value="UniProtKB-UniRule"/>
</dbReference>
<evidence type="ECO:0000313" key="5">
    <source>
        <dbReference type="EMBL" id="KAK7858405.1"/>
    </source>
</evidence>
<accession>A0AAW0M3H5</accession>
<reference evidence="5" key="3">
    <citation type="submission" date="2023-07" db="EMBL/GenBank/DDBJ databases">
        <title>An improved reference 1 genome and first organelle genomes of Quercus suber.</title>
        <authorList>
            <consortium name="Genosuber Consortium"/>
            <person name="Usie A."/>
            <person name="Serra O."/>
            <person name="Barros P."/>
        </authorList>
    </citation>
    <scope>NUCLEOTIDE SEQUENCE</scope>
    <source>
        <strain evidence="5">HL8</strain>
        <tissue evidence="5">Leaves</tissue>
    </source>
</reference>
<dbReference type="EMBL" id="PKMF04000019">
    <property type="protein sequence ID" value="KAK7858405.1"/>
    <property type="molecule type" value="Genomic_DNA"/>
</dbReference>
<dbReference type="InterPro" id="IPR036612">
    <property type="entry name" value="KH_dom_type_1_sf"/>
</dbReference>
<dbReference type="PROSITE" id="PS50084">
    <property type="entry name" value="KH_TYPE_1"/>
    <property type="match status" value="1"/>
</dbReference>
<reference evidence="5" key="1">
    <citation type="submission" date="2017-12" db="EMBL/GenBank/DDBJ databases">
        <authorList>
            <person name="Barbosa P."/>
            <person name="Usie A."/>
            <person name="Ramos A.M."/>
        </authorList>
    </citation>
    <scope>NUCLEOTIDE SEQUENCE</scope>
    <source>
        <strain evidence="5">HL8</strain>
        <tissue evidence="5">Leaves</tissue>
    </source>
</reference>
<keyword evidence="2" id="KW-0694">RNA-binding</keyword>
<dbReference type="Gene3D" id="3.30.1370.10">
    <property type="entry name" value="K Homology domain, type 1"/>
    <property type="match status" value="1"/>
</dbReference>
<proteinExistence type="predicted"/>
<dbReference type="InterPro" id="IPR004087">
    <property type="entry name" value="KH_dom"/>
</dbReference>
<reference evidence="5" key="2">
    <citation type="journal article" date="2018" name="Sci. Data">
        <title>The draft genome sequence of cork oak.</title>
        <authorList>
            <person name="Ramos A.M."/>
            <person name="Usie A."/>
            <person name="Barbosa P."/>
            <person name="Barros P.M."/>
            <person name="Capote T."/>
            <person name="Chaves I."/>
            <person name="Simoes F."/>
            <person name="Abreu I."/>
            <person name="Carrasquinho I."/>
            <person name="Faro C."/>
            <person name="Guimaraes J.B."/>
            <person name="Mendonca D."/>
            <person name="Nobrega F."/>
            <person name="Rodrigues L."/>
            <person name="Saibo N.J.M."/>
            <person name="Varela M.C."/>
            <person name="Egas C."/>
            <person name="Matos J."/>
            <person name="Miguel C.M."/>
            <person name="Oliveira M.M."/>
            <person name="Ricardo C.P."/>
            <person name="Goncalves S."/>
        </authorList>
    </citation>
    <scope>NUCLEOTIDE SEQUENCE [LARGE SCALE GENOMIC DNA]</scope>
    <source>
        <strain evidence="5">HL8</strain>
    </source>
</reference>
<feature type="domain" description="K Homology" evidence="4">
    <location>
        <begin position="86"/>
        <end position="161"/>
    </location>
</feature>